<reference evidence="3 4" key="1">
    <citation type="submission" date="2018-11" db="EMBL/GenBank/DDBJ databases">
        <authorList>
            <person name="Lopez-Roques C."/>
            <person name="Donnadieu C."/>
            <person name="Bouchez O."/>
            <person name="Klopp C."/>
            <person name="Cabau C."/>
            <person name="Zahm M."/>
        </authorList>
    </citation>
    <scope>NUCLEOTIDE SEQUENCE [LARGE SCALE GENOMIC DNA]</scope>
    <source>
        <strain evidence="3">RS831</strain>
        <tissue evidence="3">Whole body</tissue>
    </source>
</reference>
<evidence type="ECO:0000313" key="4">
    <source>
        <dbReference type="Proteomes" id="UP000283210"/>
    </source>
</evidence>
<feature type="region of interest" description="Disordered" evidence="1">
    <location>
        <begin position="48"/>
        <end position="81"/>
    </location>
</feature>
<keyword evidence="2" id="KW-0732">Signal</keyword>
<organism evidence="3 4">
    <name type="scientific">Oryzias javanicus</name>
    <name type="common">Javanese ricefish</name>
    <name type="synonym">Aplocheilus javanicus</name>
    <dbReference type="NCBI Taxonomy" id="123683"/>
    <lineage>
        <taxon>Eukaryota</taxon>
        <taxon>Metazoa</taxon>
        <taxon>Chordata</taxon>
        <taxon>Craniata</taxon>
        <taxon>Vertebrata</taxon>
        <taxon>Euteleostomi</taxon>
        <taxon>Actinopterygii</taxon>
        <taxon>Neopterygii</taxon>
        <taxon>Teleostei</taxon>
        <taxon>Neoteleostei</taxon>
        <taxon>Acanthomorphata</taxon>
        <taxon>Ovalentaria</taxon>
        <taxon>Atherinomorphae</taxon>
        <taxon>Beloniformes</taxon>
        <taxon>Adrianichthyidae</taxon>
        <taxon>Oryziinae</taxon>
        <taxon>Oryzias</taxon>
    </lineage>
</organism>
<feature type="signal peptide" evidence="2">
    <location>
        <begin position="1"/>
        <end position="15"/>
    </location>
</feature>
<keyword evidence="4" id="KW-1185">Reference proteome</keyword>
<reference evidence="3 4" key="2">
    <citation type="submission" date="2019-01" db="EMBL/GenBank/DDBJ databases">
        <title>A chromosome length genome reference of the Java medaka (oryzias javanicus).</title>
        <authorList>
            <person name="Herpin A."/>
            <person name="Takehana Y."/>
            <person name="Naruse K."/>
            <person name="Ansai S."/>
            <person name="Kawaguchi M."/>
        </authorList>
    </citation>
    <scope>NUCLEOTIDE SEQUENCE [LARGE SCALE GENOMIC DNA]</scope>
    <source>
        <strain evidence="3">RS831</strain>
        <tissue evidence="3">Whole body</tissue>
    </source>
</reference>
<sequence length="141" mass="15372">MGIFFFIVFVLLVLSRKTTRIFCDGKVSLIKGFKDPVTQTSAALRAPPATSCLAQHDRKENGKRGPNAASPSGHYGNHSLRSGGFGSEPLSSYLCSGRVLELQLKVQQMFTFRGLVLRVPDAMRSNPVRLTEPPGGRGRLP</sequence>
<dbReference type="AlphaFoldDB" id="A0A3S2UNR6"/>
<evidence type="ECO:0000313" key="3">
    <source>
        <dbReference type="EMBL" id="RVE74977.1"/>
    </source>
</evidence>
<gene>
    <name evidence="3" type="ORF">OJAV_G00027260</name>
</gene>
<evidence type="ECO:0000256" key="2">
    <source>
        <dbReference type="SAM" id="SignalP"/>
    </source>
</evidence>
<dbReference type="EMBL" id="CM012439">
    <property type="protein sequence ID" value="RVE74977.1"/>
    <property type="molecule type" value="Genomic_DNA"/>
</dbReference>
<evidence type="ECO:0000256" key="1">
    <source>
        <dbReference type="SAM" id="MobiDB-lite"/>
    </source>
</evidence>
<protein>
    <recommendedName>
        <fullName evidence="5">Secreted protein</fullName>
    </recommendedName>
</protein>
<proteinExistence type="predicted"/>
<name>A0A3S2UNR6_ORYJA</name>
<dbReference type="Proteomes" id="UP000283210">
    <property type="component" value="Chromosome 3"/>
</dbReference>
<feature type="chain" id="PRO_5018677321" description="Secreted protein" evidence="2">
    <location>
        <begin position="16"/>
        <end position="141"/>
    </location>
</feature>
<accession>A0A3S2UNR6</accession>
<evidence type="ECO:0008006" key="5">
    <source>
        <dbReference type="Google" id="ProtNLM"/>
    </source>
</evidence>